<keyword evidence="5 7" id="KW-0648">Protein biosynthesis</keyword>
<dbReference type="InterPro" id="IPR004365">
    <property type="entry name" value="NA-bd_OB_tRNA"/>
</dbReference>
<dbReference type="EC" id="6.1.1.22" evidence="7"/>
<dbReference type="Gene3D" id="2.40.50.140">
    <property type="entry name" value="Nucleic acid-binding proteins"/>
    <property type="match status" value="1"/>
</dbReference>
<keyword evidence="3 7" id="KW-0547">Nucleotide-binding</keyword>
<accession>A0A2T2WNI3</accession>
<dbReference type="Pfam" id="PF00152">
    <property type="entry name" value="tRNA-synt_2"/>
    <property type="match status" value="1"/>
</dbReference>
<dbReference type="HAMAP" id="MF_00534">
    <property type="entry name" value="Asn_tRNA_synth"/>
    <property type="match status" value="1"/>
</dbReference>
<dbReference type="NCBIfam" id="TIGR00457">
    <property type="entry name" value="asnS"/>
    <property type="match status" value="1"/>
</dbReference>
<dbReference type="SUPFAM" id="SSF50249">
    <property type="entry name" value="Nucleic acid-binding proteins"/>
    <property type="match status" value="1"/>
</dbReference>
<gene>
    <name evidence="7" type="primary">asnS</name>
    <name evidence="9" type="ORF">C7B45_01960</name>
</gene>
<comment type="caution">
    <text evidence="9">The sequence shown here is derived from an EMBL/GenBank/DDBJ whole genome shotgun (WGS) entry which is preliminary data.</text>
</comment>
<dbReference type="Proteomes" id="UP000241848">
    <property type="component" value="Unassembled WGS sequence"/>
</dbReference>
<evidence type="ECO:0000313" key="9">
    <source>
        <dbReference type="EMBL" id="PSR23801.1"/>
    </source>
</evidence>
<comment type="subunit">
    <text evidence="7">Homodimer.</text>
</comment>
<dbReference type="NCBIfam" id="NF003037">
    <property type="entry name" value="PRK03932.1"/>
    <property type="match status" value="1"/>
</dbReference>
<evidence type="ECO:0000256" key="4">
    <source>
        <dbReference type="ARBA" id="ARBA00022840"/>
    </source>
</evidence>
<evidence type="ECO:0000256" key="7">
    <source>
        <dbReference type="HAMAP-Rule" id="MF_00534"/>
    </source>
</evidence>
<dbReference type="GO" id="GO:0005737">
    <property type="term" value="C:cytoplasm"/>
    <property type="evidence" value="ECO:0007669"/>
    <property type="project" value="UniProtKB-SubCell"/>
</dbReference>
<evidence type="ECO:0000256" key="6">
    <source>
        <dbReference type="ARBA" id="ARBA00023146"/>
    </source>
</evidence>
<name>A0A2T2WNI3_9FIRM</name>
<dbReference type="PANTHER" id="PTHR22594:SF34">
    <property type="entry name" value="ASPARAGINE--TRNA LIGASE, MITOCHONDRIAL-RELATED"/>
    <property type="match status" value="1"/>
</dbReference>
<dbReference type="EMBL" id="PXYV01000003">
    <property type="protein sequence ID" value="PSR23801.1"/>
    <property type="molecule type" value="Genomic_DNA"/>
</dbReference>
<dbReference type="GO" id="GO:0005524">
    <property type="term" value="F:ATP binding"/>
    <property type="evidence" value="ECO:0007669"/>
    <property type="project" value="UniProtKB-UniRule"/>
</dbReference>
<dbReference type="AlphaFoldDB" id="A0A2T2WNI3"/>
<evidence type="ECO:0000256" key="2">
    <source>
        <dbReference type="ARBA" id="ARBA00022598"/>
    </source>
</evidence>
<evidence type="ECO:0000259" key="8">
    <source>
        <dbReference type="PROSITE" id="PS50862"/>
    </source>
</evidence>
<proteinExistence type="inferred from homology"/>
<dbReference type="InterPro" id="IPR006195">
    <property type="entry name" value="aa-tRNA-synth_II"/>
</dbReference>
<dbReference type="InterPro" id="IPR045864">
    <property type="entry name" value="aa-tRNA-synth_II/BPL/LPL"/>
</dbReference>
<dbReference type="Gene3D" id="3.30.930.10">
    <property type="entry name" value="Bira Bifunctional Protein, Domain 2"/>
    <property type="match status" value="1"/>
</dbReference>
<dbReference type="PRINTS" id="PR01042">
    <property type="entry name" value="TRNASYNTHASP"/>
</dbReference>
<keyword evidence="2 7" id="KW-0436">Ligase</keyword>
<dbReference type="GO" id="GO:0006421">
    <property type="term" value="P:asparaginyl-tRNA aminoacylation"/>
    <property type="evidence" value="ECO:0007669"/>
    <property type="project" value="UniProtKB-UniRule"/>
</dbReference>
<dbReference type="PANTHER" id="PTHR22594">
    <property type="entry name" value="ASPARTYL/LYSYL-TRNA SYNTHETASE"/>
    <property type="match status" value="1"/>
</dbReference>
<dbReference type="InterPro" id="IPR004364">
    <property type="entry name" value="Aa-tRNA-synt_II"/>
</dbReference>
<keyword evidence="7" id="KW-0963">Cytoplasm</keyword>
<dbReference type="GO" id="GO:0140096">
    <property type="term" value="F:catalytic activity, acting on a protein"/>
    <property type="evidence" value="ECO:0007669"/>
    <property type="project" value="UniProtKB-ARBA"/>
</dbReference>
<protein>
    <recommendedName>
        <fullName evidence="7">Asparagine--tRNA ligase</fullName>
        <ecNumber evidence="7">6.1.1.22</ecNumber>
    </recommendedName>
    <alternativeName>
        <fullName evidence="7">Asparaginyl-tRNA synthetase</fullName>
        <shortName evidence="7">AsnRS</shortName>
    </alternativeName>
</protein>
<dbReference type="GO" id="GO:0003676">
    <property type="term" value="F:nucleic acid binding"/>
    <property type="evidence" value="ECO:0007669"/>
    <property type="project" value="InterPro"/>
</dbReference>
<dbReference type="InterPro" id="IPR012340">
    <property type="entry name" value="NA-bd_OB-fold"/>
</dbReference>
<dbReference type="InterPro" id="IPR002312">
    <property type="entry name" value="Asp/Asn-tRNA-synth_IIb"/>
</dbReference>
<keyword evidence="4 7" id="KW-0067">ATP-binding</keyword>
<evidence type="ECO:0000256" key="1">
    <source>
        <dbReference type="ARBA" id="ARBA00008226"/>
    </source>
</evidence>
<reference evidence="9 10" key="1">
    <citation type="journal article" date="2014" name="BMC Genomics">
        <title>Comparison of environmental and isolate Sulfobacillus genomes reveals diverse carbon, sulfur, nitrogen, and hydrogen metabolisms.</title>
        <authorList>
            <person name="Justice N.B."/>
            <person name="Norman A."/>
            <person name="Brown C.T."/>
            <person name="Singh A."/>
            <person name="Thomas B.C."/>
            <person name="Banfield J.F."/>
        </authorList>
    </citation>
    <scope>NUCLEOTIDE SEQUENCE [LARGE SCALE GENOMIC DNA]</scope>
    <source>
        <strain evidence="9">AMDSBA3</strain>
    </source>
</reference>
<dbReference type="GO" id="GO:0016740">
    <property type="term" value="F:transferase activity"/>
    <property type="evidence" value="ECO:0007669"/>
    <property type="project" value="UniProtKB-ARBA"/>
</dbReference>
<keyword evidence="6 7" id="KW-0030">Aminoacyl-tRNA synthetase</keyword>
<evidence type="ECO:0000256" key="5">
    <source>
        <dbReference type="ARBA" id="ARBA00022917"/>
    </source>
</evidence>
<evidence type="ECO:0000313" key="10">
    <source>
        <dbReference type="Proteomes" id="UP000241848"/>
    </source>
</evidence>
<dbReference type="CDD" id="cd00776">
    <property type="entry name" value="AsxRS_core"/>
    <property type="match status" value="1"/>
</dbReference>
<comment type="catalytic activity">
    <reaction evidence="7">
        <text>tRNA(Asn) + L-asparagine + ATP = L-asparaginyl-tRNA(Asn) + AMP + diphosphate + H(+)</text>
        <dbReference type="Rhea" id="RHEA:11180"/>
        <dbReference type="Rhea" id="RHEA-COMP:9659"/>
        <dbReference type="Rhea" id="RHEA-COMP:9674"/>
        <dbReference type="ChEBI" id="CHEBI:15378"/>
        <dbReference type="ChEBI" id="CHEBI:30616"/>
        <dbReference type="ChEBI" id="CHEBI:33019"/>
        <dbReference type="ChEBI" id="CHEBI:58048"/>
        <dbReference type="ChEBI" id="CHEBI:78442"/>
        <dbReference type="ChEBI" id="CHEBI:78515"/>
        <dbReference type="ChEBI" id="CHEBI:456215"/>
        <dbReference type="EC" id="6.1.1.22"/>
    </reaction>
</comment>
<organism evidence="9 10">
    <name type="scientific">Sulfobacillus acidophilus</name>
    <dbReference type="NCBI Taxonomy" id="53633"/>
    <lineage>
        <taxon>Bacteria</taxon>
        <taxon>Bacillati</taxon>
        <taxon>Bacillota</taxon>
        <taxon>Clostridia</taxon>
        <taxon>Eubacteriales</taxon>
        <taxon>Clostridiales Family XVII. Incertae Sedis</taxon>
        <taxon>Sulfobacillus</taxon>
    </lineage>
</organism>
<dbReference type="Pfam" id="PF01336">
    <property type="entry name" value="tRNA_anti-codon"/>
    <property type="match status" value="1"/>
</dbReference>
<feature type="domain" description="Aminoacyl-transfer RNA synthetases class-II family profile" evidence="8">
    <location>
        <begin position="133"/>
        <end position="422"/>
    </location>
</feature>
<sequence length="432" mass="48701">MNRATPIAELDQHINDTVCIRGWVTHFRSSGKIHFLMVRDGTGEVQVVLRPGGDQPPQGEPEVGAFGIESSVEVWGHVHDDVRAPAGVELQATNVCLLGPSVDYPIQPKAHGVDFLLDHRHLWIRSPRQIAILRVRARIVHAIRQFLDDAGFVLADPPILTPAVAEGTTTLFGIDYFGQPAFLSQSGQLYMEALALALGRVYSFGPTFRAEKSKTRRHLMEFWMVEPEIAFCDFTENMVWQERLLAHVVEDVRIHCQEELNQLGRDVSALQRVSIPFPRITYDDAIVRLNQAGITIRWGEDLGAPHEAALAAMFDKPVFVTHFPEAIKAFYMQPDPARPEVVLASDLLAPEGYGEIIGGSERIYDLDLLLKRLKEHSMDAKDYSWYIDLRRYGSVPHSGFGMGLERVVAWICGLEHVRETIPFPRTLNRMWP</sequence>
<dbReference type="PROSITE" id="PS50862">
    <property type="entry name" value="AA_TRNA_LIGASE_II"/>
    <property type="match status" value="1"/>
</dbReference>
<dbReference type="InterPro" id="IPR004522">
    <property type="entry name" value="Asn-tRNA-ligase"/>
</dbReference>
<dbReference type="GO" id="GO:0004816">
    <property type="term" value="F:asparagine-tRNA ligase activity"/>
    <property type="evidence" value="ECO:0007669"/>
    <property type="project" value="UniProtKB-UniRule"/>
</dbReference>
<evidence type="ECO:0000256" key="3">
    <source>
        <dbReference type="ARBA" id="ARBA00022741"/>
    </source>
</evidence>
<comment type="subcellular location">
    <subcellularLocation>
        <location evidence="7">Cytoplasm</location>
    </subcellularLocation>
</comment>
<comment type="similarity">
    <text evidence="1 7">Belongs to the class-II aminoacyl-tRNA synthetase family.</text>
</comment>
<dbReference type="SUPFAM" id="SSF55681">
    <property type="entry name" value="Class II aaRS and biotin synthetases"/>
    <property type="match status" value="1"/>
</dbReference>